<dbReference type="OrthoDB" id="9789605at2"/>
<dbReference type="CDD" id="cd04301">
    <property type="entry name" value="NAT_SF"/>
    <property type="match status" value="1"/>
</dbReference>
<dbReference type="RefSeq" id="WP_124924323.1">
    <property type="nucleotide sequence ID" value="NZ_BMOH01000001.1"/>
</dbReference>
<keyword evidence="2" id="KW-0808">Transferase</keyword>
<dbReference type="InterPro" id="IPR016181">
    <property type="entry name" value="Acyl_CoA_acyltransferase"/>
</dbReference>
<dbReference type="Proteomes" id="UP000267535">
    <property type="component" value="Unassembled WGS sequence"/>
</dbReference>
<proteinExistence type="predicted"/>
<dbReference type="InterPro" id="IPR000182">
    <property type="entry name" value="GNAT_dom"/>
</dbReference>
<feature type="domain" description="N-acetyltransferase" evidence="1">
    <location>
        <begin position="5"/>
        <end position="156"/>
    </location>
</feature>
<gene>
    <name evidence="2" type="ORF">EHS89_01425</name>
</gene>
<dbReference type="EMBL" id="RQXV01000001">
    <property type="protein sequence ID" value="RRD01251.1"/>
    <property type="molecule type" value="Genomic_DNA"/>
</dbReference>
<dbReference type="AlphaFoldDB" id="A0A3P1SVQ1"/>
<accession>A0A3P1SVQ1</accession>
<evidence type="ECO:0000259" key="1">
    <source>
        <dbReference type="PROSITE" id="PS51186"/>
    </source>
</evidence>
<dbReference type="SUPFAM" id="SSF55729">
    <property type="entry name" value="Acyl-CoA N-acyltransferases (Nat)"/>
    <property type="match status" value="1"/>
</dbReference>
<organism evidence="2 3">
    <name type="scientific">Amphritea balenae</name>
    <dbReference type="NCBI Taxonomy" id="452629"/>
    <lineage>
        <taxon>Bacteria</taxon>
        <taxon>Pseudomonadati</taxon>
        <taxon>Pseudomonadota</taxon>
        <taxon>Gammaproteobacteria</taxon>
        <taxon>Oceanospirillales</taxon>
        <taxon>Oceanospirillaceae</taxon>
        <taxon>Amphritea</taxon>
    </lineage>
</organism>
<comment type="caution">
    <text evidence="2">The sequence shown here is derived from an EMBL/GenBank/DDBJ whole genome shotgun (WGS) entry which is preliminary data.</text>
</comment>
<sequence>MAQKIQIRIANRSDAETVGAMVFKLLLELFPELTKSISIEKTVADAHSLLQQGSKVWAFIALSESNECIGLITLNECAAIYAGGSFGEISELYIKPENRSANIGTLLIDTAVEFGRNKGWSCFEVGAPDLPKWQKTVDFYIRYGFNIVGPRLELSI</sequence>
<dbReference type="Pfam" id="PF00583">
    <property type="entry name" value="Acetyltransf_1"/>
    <property type="match status" value="1"/>
</dbReference>
<protein>
    <submittedName>
        <fullName evidence="2">GNAT family N-acetyltransferase</fullName>
    </submittedName>
</protein>
<name>A0A3P1SVQ1_9GAMM</name>
<evidence type="ECO:0000313" key="2">
    <source>
        <dbReference type="EMBL" id="RRD01251.1"/>
    </source>
</evidence>
<dbReference type="GO" id="GO:0016747">
    <property type="term" value="F:acyltransferase activity, transferring groups other than amino-acyl groups"/>
    <property type="evidence" value="ECO:0007669"/>
    <property type="project" value="InterPro"/>
</dbReference>
<keyword evidence="3" id="KW-1185">Reference proteome</keyword>
<dbReference type="Gene3D" id="3.40.630.30">
    <property type="match status" value="1"/>
</dbReference>
<reference evidence="2 3" key="1">
    <citation type="submission" date="2018-11" db="EMBL/GenBank/DDBJ databases">
        <title>The draft genome sequence of Amphritea balenae JAMM 1525T.</title>
        <authorList>
            <person name="Fang Z."/>
            <person name="Zhang Y."/>
            <person name="Han X."/>
        </authorList>
    </citation>
    <scope>NUCLEOTIDE SEQUENCE [LARGE SCALE GENOMIC DNA]</scope>
    <source>
        <strain evidence="2 3">JAMM 1525</strain>
    </source>
</reference>
<dbReference type="PROSITE" id="PS51186">
    <property type="entry name" value="GNAT"/>
    <property type="match status" value="1"/>
</dbReference>
<evidence type="ECO:0000313" key="3">
    <source>
        <dbReference type="Proteomes" id="UP000267535"/>
    </source>
</evidence>